<gene>
    <name evidence="1" type="ORF">WUBG_16197</name>
</gene>
<sequence length="57" mass="6317">MYDSHNYTYTHTYVHVHAHTLPSPSIRTSTTIHSNTIAAAHAANSRLATPTRSVVKE</sequence>
<name>J9E7D1_WUCBA</name>
<dbReference type="AlphaFoldDB" id="J9E7D1"/>
<dbReference type="EMBL" id="ADBV01015162">
    <property type="protein sequence ID" value="EJW72897.1"/>
    <property type="molecule type" value="Genomic_DNA"/>
</dbReference>
<comment type="caution">
    <text evidence="1">The sequence shown here is derived from an EMBL/GenBank/DDBJ whole genome shotgun (WGS) entry which is preliminary data.</text>
</comment>
<proteinExistence type="predicted"/>
<evidence type="ECO:0000313" key="1">
    <source>
        <dbReference type="EMBL" id="EJW72897.1"/>
    </source>
</evidence>
<organism evidence="1 2">
    <name type="scientific">Wuchereria bancrofti</name>
    <dbReference type="NCBI Taxonomy" id="6293"/>
    <lineage>
        <taxon>Eukaryota</taxon>
        <taxon>Metazoa</taxon>
        <taxon>Ecdysozoa</taxon>
        <taxon>Nematoda</taxon>
        <taxon>Chromadorea</taxon>
        <taxon>Rhabditida</taxon>
        <taxon>Spirurina</taxon>
        <taxon>Spiruromorpha</taxon>
        <taxon>Filarioidea</taxon>
        <taxon>Onchocercidae</taxon>
        <taxon>Wuchereria</taxon>
    </lineage>
</organism>
<dbReference type="Proteomes" id="UP000004810">
    <property type="component" value="Unassembled WGS sequence"/>
</dbReference>
<feature type="non-terminal residue" evidence="1">
    <location>
        <position position="57"/>
    </location>
</feature>
<protein>
    <submittedName>
        <fullName evidence="1">Uncharacterized protein</fullName>
    </submittedName>
</protein>
<evidence type="ECO:0000313" key="2">
    <source>
        <dbReference type="Proteomes" id="UP000004810"/>
    </source>
</evidence>
<accession>J9E7D1</accession>
<reference evidence="2" key="1">
    <citation type="submission" date="2012-08" db="EMBL/GenBank/DDBJ databases">
        <title>The Genome Sequence of Wuchereria bancrofti.</title>
        <authorList>
            <person name="Nutman T.B."/>
            <person name="Fink D.L."/>
            <person name="Russ C."/>
            <person name="Young S."/>
            <person name="Zeng Q."/>
            <person name="Koehrsen M."/>
            <person name="Alvarado L."/>
            <person name="Berlin A."/>
            <person name="Chapman S.B."/>
            <person name="Chen Z."/>
            <person name="Freedman E."/>
            <person name="Gellesch M."/>
            <person name="Goldberg J."/>
            <person name="Griggs A."/>
            <person name="Gujja S."/>
            <person name="Heilman E.R."/>
            <person name="Heiman D."/>
            <person name="Hepburn T."/>
            <person name="Howarth C."/>
            <person name="Jen D."/>
            <person name="Larson L."/>
            <person name="Lewis B."/>
            <person name="Mehta T."/>
            <person name="Park D."/>
            <person name="Pearson M."/>
            <person name="Roberts A."/>
            <person name="Saif S."/>
            <person name="Shea T."/>
            <person name="Shenoy N."/>
            <person name="Sisk P."/>
            <person name="Stolte C."/>
            <person name="Sykes S."/>
            <person name="Walk T."/>
            <person name="White J."/>
            <person name="Yandava C."/>
            <person name="Haas B."/>
            <person name="Henn M.R."/>
            <person name="Nusbaum C."/>
            <person name="Birren B."/>
        </authorList>
    </citation>
    <scope>NUCLEOTIDE SEQUENCE [LARGE SCALE GENOMIC DNA]</scope>
    <source>
        <strain evidence="2">NA</strain>
    </source>
</reference>